<dbReference type="Proteomes" id="UP001221838">
    <property type="component" value="Unassembled WGS sequence"/>
</dbReference>
<protein>
    <submittedName>
        <fullName evidence="1">Uncharacterized protein</fullName>
    </submittedName>
</protein>
<keyword evidence="2" id="KW-1185">Reference proteome</keyword>
<dbReference type="RefSeq" id="WP_272138592.1">
    <property type="nucleotide sequence ID" value="NZ_JAQNDM010000002.1"/>
</dbReference>
<comment type="caution">
    <text evidence="1">The sequence shown here is derived from an EMBL/GenBank/DDBJ whole genome shotgun (WGS) entry which is preliminary data.</text>
</comment>
<evidence type="ECO:0000313" key="2">
    <source>
        <dbReference type="Proteomes" id="UP001221838"/>
    </source>
</evidence>
<evidence type="ECO:0000313" key="1">
    <source>
        <dbReference type="EMBL" id="MDC0709760.1"/>
    </source>
</evidence>
<name>A0ABT5D9K8_9BACT</name>
<proteinExistence type="predicted"/>
<sequence length="124" mass="13427">MMVLAGRAWVALVLVASPAETEHAKTLKQNAERLAQEAHALVNPNGCSKAEECEVAGFGQKACGGPREFIAYCSRTTDTKALQAKLDALMKAEKAWQEAAGIMSNCGLTRRPRPQWVEGVCRAR</sequence>
<reference evidence="1 2" key="1">
    <citation type="submission" date="2022-11" db="EMBL/GenBank/DDBJ databases">
        <title>Minimal conservation of predation-associated metabolite biosynthetic gene clusters underscores biosynthetic potential of Myxococcota including descriptions for ten novel species: Archangium lansinium sp. nov., Myxococcus landrumus sp. nov., Nannocystis bai.</title>
        <authorList>
            <person name="Ahearne A."/>
            <person name="Stevens C."/>
            <person name="Dowd S."/>
        </authorList>
    </citation>
    <scope>NUCLEOTIDE SEQUENCE [LARGE SCALE GENOMIC DNA]</scope>
    <source>
        <strain evidence="1 2">NCWAL01</strain>
    </source>
</reference>
<accession>A0ABT5D9K8</accession>
<dbReference type="EMBL" id="JAQNDM010000002">
    <property type="protein sequence ID" value="MDC0709760.1"/>
    <property type="molecule type" value="Genomic_DNA"/>
</dbReference>
<organism evidence="1 2">
    <name type="scientific">Stigmatella ashevillensis</name>
    <dbReference type="NCBI Taxonomy" id="2995309"/>
    <lineage>
        <taxon>Bacteria</taxon>
        <taxon>Pseudomonadati</taxon>
        <taxon>Myxococcota</taxon>
        <taxon>Myxococcia</taxon>
        <taxon>Myxococcales</taxon>
        <taxon>Cystobacterineae</taxon>
        <taxon>Archangiaceae</taxon>
        <taxon>Stigmatella</taxon>
    </lineage>
</organism>
<gene>
    <name evidence="1" type="ORF">POL68_14910</name>
</gene>